<evidence type="ECO:0000313" key="1">
    <source>
        <dbReference type="EMBL" id="MFD1049900.1"/>
    </source>
</evidence>
<evidence type="ECO:0000313" key="2">
    <source>
        <dbReference type="Proteomes" id="UP001597045"/>
    </source>
</evidence>
<reference evidence="2" key="1">
    <citation type="journal article" date="2019" name="Int. J. Syst. Evol. Microbiol.">
        <title>The Global Catalogue of Microorganisms (GCM) 10K type strain sequencing project: providing services to taxonomists for standard genome sequencing and annotation.</title>
        <authorList>
            <consortium name="The Broad Institute Genomics Platform"/>
            <consortium name="The Broad Institute Genome Sequencing Center for Infectious Disease"/>
            <person name="Wu L."/>
            <person name="Ma J."/>
        </authorList>
    </citation>
    <scope>NUCLEOTIDE SEQUENCE [LARGE SCALE GENOMIC DNA]</scope>
    <source>
        <strain evidence="2">JCM 31486</strain>
    </source>
</reference>
<evidence type="ECO:0008006" key="3">
    <source>
        <dbReference type="Google" id="ProtNLM"/>
    </source>
</evidence>
<gene>
    <name evidence="1" type="ORF">ACFQ1S_32395</name>
</gene>
<protein>
    <recommendedName>
        <fullName evidence="3">Type II toxin-antitoxin system RelE/ParE family toxin</fullName>
    </recommendedName>
</protein>
<dbReference type="EMBL" id="JBHTIS010002475">
    <property type="protein sequence ID" value="MFD1049900.1"/>
    <property type="molecule type" value="Genomic_DNA"/>
</dbReference>
<sequence length="84" mass="9423">MYRIVPDDSTMQQVAQLPVEALDSFAEVLTVLEVTPWNGAPQHVGNPDGAVRRWHFGSDLAGQVVYLVLEDQREVHLLLVQWLG</sequence>
<proteinExistence type="predicted"/>
<dbReference type="Proteomes" id="UP001597045">
    <property type="component" value="Unassembled WGS sequence"/>
</dbReference>
<accession>A0ABW3MLC8</accession>
<keyword evidence="2" id="KW-1185">Reference proteome</keyword>
<comment type="caution">
    <text evidence="1">The sequence shown here is derived from an EMBL/GenBank/DDBJ whole genome shotgun (WGS) entry which is preliminary data.</text>
</comment>
<name>A0ABW3MLC8_9PSEU</name>
<organism evidence="1 2">
    <name type="scientific">Kibdelosporangium lantanae</name>
    <dbReference type="NCBI Taxonomy" id="1497396"/>
    <lineage>
        <taxon>Bacteria</taxon>
        <taxon>Bacillati</taxon>
        <taxon>Actinomycetota</taxon>
        <taxon>Actinomycetes</taxon>
        <taxon>Pseudonocardiales</taxon>
        <taxon>Pseudonocardiaceae</taxon>
        <taxon>Kibdelosporangium</taxon>
    </lineage>
</organism>